<dbReference type="EMBL" id="MU129135">
    <property type="protein sequence ID" value="KAF9505835.1"/>
    <property type="molecule type" value="Genomic_DNA"/>
</dbReference>
<sequence>MYRTVLCLFTLFLSIVVIFKTTTLMCRPSSIPTSQYHHDLSRVKSTTILGAYATIRDELDLGRMSGAISPLSSPSRNFPLRPPSSPKERLEIANMVNFENEHRIEARGGIIRGKHSRDISIGAEVPYRSDFGPNSEAANEGPLPVLHFAIDSLAEPRALLDGVVRAYKWAIRADEERAMVYRNCNKGLKERDRHRGSTARRFCLPSPIEARRSVAGRGMARRLNA</sequence>
<organism evidence="2 3">
    <name type="scientific">Hydnum rufescens UP504</name>
    <dbReference type="NCBI Taxonomy" id="1448309"/>
    <lineage>
        <taxon>Eukaryota</taxon>
        <taxon>Fungi</taxon>
        <taxon>Dikarya</taxon>
        <taxon>Basidiomycota</taxon>
        <taxon>Agaricomycotina</taxon>
        <taxon>Agaricomycetes</taxon>
        <taxon>Cantharellales</taxon>
        <taxon>Hydnaceae</taxon>
        <taxon>Hydnum</taxon>
    </lineage>
</organism>
<feature type="chain" id="PRO_5040449492" evidence="1">
    <location>
        <begin position="24"/>
        <end position="225"/>
    </location>
</feature>
<feature type="signal peptide" evidence="1">
    <location>
        <begin position="1"/>
        <end position="23"/>
    </location>
</feature>
<name>A0A9P6AHB9_9AGAM</name>
<reference evidence="2" key="1">
    <citation type="journal article" date="2020" name="Nat. Commun.">
        <title>Large-scale genome sequencing of mycorrhizal fungi provides insights into the early evolution of symbiotic traits.</title>
        <authorList>
            <person name="Miyauchi S."/>
            <person name="Kiss E."/>
            <person name="Kuo A."/>
            <person name="Drula E."/>
            <person name="Kohler A."/>
            <person name="Sanchez-Garcia M."/>
            <person name="Morin E."/>
            <person name="Andreopoulos B."/>
            <person name="Barry K.W."/>
            <person name="Bonito G."/>
            <person name="Buee M."/>
            <person name="Carver A."/>
            <person name="Chen C."/>
            <person name="Cichocki N."/>
            <person name="Clum A."/>
            <person name="Culley D."/>
            <person name="Crous P.W."/>
            <person name="Fauchery L."/>
            <person name="Girlanda M."/>
            <person name="Hayes R.D."/>
            <person name="Keri Z."/>
            <person name="LaButti K."/>
            <person name="Lipzen A."/>
            <person name="Lombard V."/>
            <person name="Magnuson J."/>
            <person name="Maillard F."/>
            <person name="Murat C."/>
            <person name="Nolan M."/>
            <person name="Ohm R.A."/>
            <person name="Pangilinan J."/>
            <person name="Pereira M.F."/>
            <person name="Perotto S."/>
            <person name="Peter M."/>
            <person name="Pfister S."/>
            <person name="Riley R."/>
            <person name="Sitrit Y."/>
            <person name="Stielow J.B."/>
            <person name="Szollosi G."/>
            <person name="Zifcakova L."/>
            <person name="Stursova M."/>
            <person name="Spatafora J.W."/>
            <person name="Tedersoo L."/>
            <person name="Vaario L.M."/>
            <person name="Yamada A."/>
            <person name="Yan M."/>
            <person name="Wang P."/>
            <person name="Xu J."/>
            <person name="Bruns T."/>
            <person name="Baldrian P."/>
            <person name="Vilgalys R."/>
            <person name="Dunand C."/>
            <person name="Henrissat B."/>
            <person name="Grigoriev I.V."/>
            <person name="Hibbett D."/>
            <person name="Nagy L.G."/>
            <person name="Martin F.M."/>
        </authorList>
    </citation>
    <scope>NUCLEOTIDE SEQUENCE</scope>
    <source>
        <strain evidence="2">UP504</strain>
    </source>
</reference>
<accession>A0A9P6AHB9</accession>
<evidence type="ECO:0000313" key="3">
    <source>
        <dbReference type="Proteomes" id="UP000886523"/>
    </source>
</evidence>
<gene>
    <name evidence="2" type="ORF">BS47DRAFT_494576</name>
</gene>
<keyword evidence="3" id="KW-1185">Reference proteome</keyword>
<dbReference type="AlphaFoldDB" id="A0A9P6AHB9"/>
<dbReference type="Proteomes" id="UP000886523">
    <property type="component" value="Unassembled WGS sequence"/>
</dbReference>
<proteinExistence type="predicted"/>
<keyword evidence="1" id="KW-0732">Signal</keyword>
<evidence type="ECO:0000256" key="1">
    <source>
        <dbReference type="SAM" id="SignalP"/>
    </source>
</evidence>
<comment type="caution">
    <text evidence="2">The sequence shown here is derived from an EMBL/GenBank/DDBJ whole genome shotgun (WGS) entry which is preliminary data.</text>
</comment>
<evidence type="ECO:0000313" key="2">
    <source>
        <dbReference type="EMBL" id="KAF9505835.1"/>
    </source>
</evidence>
<protein>
    <submittedName>
        <fullName evidence="2">Uncharacterized protein</fullName>
    </submittedName>
</protein>